<dbReference type="SMART" id="SM00835">
    <property type="entry name" value="Cupin_1"/>
    <property type="match status" value="2"/>
</dbReference>
<keyword evidence="4 7" id="KW-0708">Seed storage protein</keyword>
<keyword evidence="11" id="KW-1185">Reference proteome</keyword>
<evidence type="ECO:0000313" key="11">
    <source>
        <dbReference type="Proteomes" id="UP000316621"/>
    </source>
</evidence>
<comment type="subunit">
    <text evidence="7">Hexamer; each subunit is composed of an acidic and a basic chain derived from a single precursor and linked by a disulfide bond.</text>
</comment>
<feature type="domain" description="Protein kinase" evidence="9">
    <location>
        <begin position="780"/>
        <end position="1041"/>
    </location>
</feature>
<dbReference type="GO" id="GO:0045735">
    <property type="term" value="F:nutrient reservoir activity"/>
    <property type="evidence" value="ECO:0007669"/>
    <property type="project" value="UniProtKB-KW"/>
</dbReference>
<evidence type="ECO:0000256" key="8">
    <source>
        <dbReference type="SAM" id="MobiDB-lite"/>
    </source>
</evidence>
<comment type="similarity">
    <text evidence="2">Belongs to the protein kinase superfamily. STE Ser/Thr protein kinase family. STE20 subfamily.</text>
</comment>
<feature type="binding site" evidence="6">
    <location>
        <position position="43"/>
    </location>
    <ligand>
        <name>ATP</name>
        <dbReference type="ChEBI" id="CHEBI:30616"/>
    </ligand>
</feature>
<dbReference type="AlphaFoldDB" id="A0A4Y7KL94"/>
<accession>A0A4Y7KL94</accession>
<feature type="binding site" evidence="6">
    <location>
        <position position="809"/>
    </location>
    <ligand>
        <name>ATP</name>
        <dbReference type="ChEBI" id="CHEBI:30616"/>
    </ligand>
</feature>
<name>A0A4Y7KL94_PAPSO</name>
<dbReference type="Pfam" id="PF00069">
    <property type="entry name" value="Pkinase"/>
    <property type="match status" value="2"/>
</dbReference>
<dbReference type="PROSITE" id="PS00305">
    <property type="entry name" value="11S_SEED_STORAGE"/>
    <property type="match status" value="1"/>
</dbReference>
<keyword evidence="6" id="KW-0547">Nucleotide-binding</keyword>
<dbReference type="InterPro" id="IPR047173">
    <property type="entry name" value="STRAD_A/B-like"/>
</dbReference>
<gene>
    <name evidence="10" type="ORF">C5167_048640</name>
</gene>
<dbReference type="PROSITE" id="PS00107">
    <property type="entry name" value="PROTEIN_KINASE_ATP"/>
    <property type="match status" value="2"/>
</dbReference>
<evidence type="ECO:0000313" key="10">
    <source>
        <dbReference type="EMBL" id="RZC73162.1"/>
    </source>
</evidence>
<feature type="domain" description="Protein kinase" evidence="9">
    <location>
        <begin position="14"/>
        <end position="251"/>
    </location>
</feature>
<dbReference type="InterPro" id="IPR011009">
    <property type="entry name" value="Kinase-like_dom_sf"/>
</dbReference>
<dbReference type="FunFam" id="3.30.200.20:FF:000099">
    <property type="entry name" value="Serine/threonine-protein kinase BLUS1"/>
    <property type="match status" value="2"/>
</dbReference>
<dbReference type="InterPro" id="IPR006045">
    <property type="entry name" value="Cupin_1"/>
</dbReference>
<dbReference type="PANTHER" id="PTHR48014:SF24">
    <property type="entry name" value="PROTEIN KINASE SUPERFAMILY PROTEIN"/>
    <property type="match status" value="1"/>
</dbReference>
<feature type="compositionally biased region" description="Low complexity" evidence="8">
    <location>
        <begin position="318"/>
        <end position="333"/>
    </location>
</feature>
<dbReference type="InterPro" id="IPR000719">
    <property type="entry name" value="Prot_kinase_dom"/>
</dbReference>
<dbReference type="GO" id="GO:0005524">
    <property type="term" value="F:ATP binding"/>
    <property type="evidence" value="ECO:0007669"/>
    <property type="project" value="UniProtKB-UniRule"/>
</dbReference>
<dbReference type="SUPFAM" id="SSF51182">
    <property type="entry name" value="RmlC-like cupins"/>
    <property type="match status" value="1"/>
</dbReference>
<dbReference type="InterPro" id="IPR022379">
    <property type="entry name" value="11S_seedstore_CS"/>
</dbReference>
<evidence type="ECO:0000256" key="3">
    <source>
        <dbReference type="ARBA" id="ARBA00022761"/>
    </source>
</evidence>
<dbReference type="PRINTS" id="PR00439">
    <property type="entry name" value="11SGLOBULIN"/>
</dbReference>
<dbReference type="SUPFAM" id="SSF56112">
    <property type="entry name" value="Protein kinase-like (PK-like)"/>
    <property type="match status" value="2"/>
</dbReference>
<sequence>MEKQQKYPLGAEHYNLFEEIGSGATATIYRAVCIPTQETVAIKVLDFEKENTELCKIAHEAQTMTLMDQPNLLKAQCSFVTDHYLWVVMPFMAAGSCLHIMKTAFPDGFEEAVIATILCEVLKGLVNIHQHGDIHRDVKAGNILRLHGRKTFTGTPCWIAPEVLEGKEYDFKADIWSFGITALELAHGHAPLSKLPPMKILMEILRCKPPGLDYERDKKFSKSFREMIEKCLVKDIHKRLSEQELLKHPFFKKARSSEYLTRTLLKELPNLGDSTKESKIKQDMVIQKKLAEVERGELPRYRMSGWNFDIEQQGGGWQSQQQQRQPQRRYQAGQSQCQIQSLNAQEPNRRFESEAGVTEFWDQTNEQFDCAGVSATRHIIQPRGLLLPSFANAPRLMYILIVTPLQISVTRKFNFLHVHPGRGMTGALIPGCPETFHSIQQSQRLRERGQQPRSRDQHQKIRQIQQGDIVALPTGVAHWCYNEGETPLVMVVVHDTSNNANQLDQIPTGRKPAITDWDGTLAEAFGVSTETARKLQGQNDQRGNIVFVQEGLQVIRPQRGEEEESEEQYPVTNGLEETICSMRLKQNIANPTRADIYSEKGGRITSLNSQKLPILNFIQMSAERGVLYQNALVAPHWHLNAHSVIYVTRGNARVQVVGNAGRQVFNGQLNQGQILVVPQNFAVVKQAGNEGFEWVAFKTNDNAMMSPLVGKTSALRAMPADVLMNAYQISREEANRLKNNRREETLILTPGLRSQRRSLRRTLESKMEKQQKYPLGAEHYYLFEEIGSGATATIYRAVCIPTQETVAIKVLDFEKEKSEFCKIAHEAQTMTLMDQPNLLKAHCSFVTDHYLWVVMPFMAAGSCQHIMKSSFPDGFQEAVIATILREVLKGLVNIHQHGDIHRDVKAGNILMDSRGAIKLCDFGASASLFDEGKRLHGRNTFTGTFCWMAPEVMQEEEYDFKADIWSFGITAMELAHGHAPYSGFPPMKILMNIIRDAPPSLDHSERDKKFSKSFRKMIELCLQKQPHERPSAQKLLKHPFFKKARSSEYLTRTLLKELPSLGDSAKEIKIKEDVVIQKKLAEVERGELPRYRMSGWNFDVEAIKTQASQLPDGEEEVERLLPSLISSSC</sequence>
<comment type="similarity">
    <text evidence="1 7">Belongs to the 11S seed storage protein (globulins) family.</text>
</comment>
<dbReference type="GO" id="GO:0043539">
    <property type="term" value="F:protein serine/threonine kinase activator activity"/>
    <property type="evidence" value="ECO:0007669"/>
    <property type="project" value="InterPro"/>
</dbReference>
<dbReference type="InterPro" id="IPR014710">
    <property type="entry name" value="RmlC-like_jellyroll"/>
</dbReference>
<dbReference type="CDD" id="cd02243">
    <property type="entry name" value="cupin_11S_legumin_C"/>
    <property type="match status" value="1"/>
</dbReference>
<dbReference type="Gramene" id="RZC73162">
    <property type="protein sequence ID" value="RZC73162"/>
    <property type="gene ID" value="C5167_048640"/>
</dbReference>
<evidence type="ECO:0000256" key="4">
    <source>
        <dbReference type="ARBA" id="ARBA00023129"/>
    </source>
</evidence>
<protein>
    <recommendedName>
        <fullName evidence="9">Protein kinase domain-containing protein</fullName>
    </recommendedName>
</protein>
<dbReference type="Gene3D" id="2.60.120.10">
    <property type="entry name" value="Jelly Rolls"/>
    <property type="match status" value="3"/>
</dbReference>
<evidence type="ECO:0000259" key="9">
    <source>
        <dbReference type="PROSITE" id="PS50011"/>
    </source>
</evidence>
<feature type="region of interest" description="Disordered" evidence="8">
    <location>
        <begin position="314"/>
        <end position="333"/>
    </location>
</feature>
<evidence type="ECO:0000256" key="6">
    <source>
        <dbReference type="PROSITE-ProRule" id="PRU10141"/>
    </source>
</evidence>
<evidence type="ECO:0000256" key="7">
    <source>
        <dbReference type="RuleBase" id="RU003681"/>
    </source>
</evidence>
<keyword evidence="5 7" id="KW-1015">Disulfide bond</keyword>
<keyword evidence="3 7" id="KW-0758">Storage protein</keyword>
<dbReference type="PROSITE" id="PS50011">
    <property type="entry name" value="PROTEIN_KINASE_DOM"/>
    <property type="match status" value="2"/>
</dbReference>
<dbReference type="Pfam" id="PF00190">
    <property type="entry name" value="Cupin_1"/>
    <property type="match status" value="3"/>
</dbReference>
<comment type="function">
    <text evidence="7">Seed storage protein.</text>
</comment>
<dbReference type="FunFam" id="1.10.510.10:FF:000947">
    <property type="entry name" value="serine/threonine-protein kinase OSR1"/>
    <property type="match status" value="2"/>
</dbReference>
<dbReference type="InterPro" id="IPR011051">
    <property type="entry name" value="RmlC_Cupin_sf"/>
</dbReference>
<dbReference type="EMBL" id="CM010722">
    <property type="protein sequence ID" value="RZC73162.1"/>
    <property type="molecule type" value="Genomic_DNA"/>
</dbReference>
<keyword evidence="6" id="KW-0067">ATP-binding</keyword>
<dbReference type="Gene3D" id="1.10.510.10">
    <property type="entry name" value="Transferase(Phosphotransferase) domain 1"/>
    <property type="match status" value="2"/>
</dbReference>
<dbReference type="STRING" id="3469.A0A4Y7KL94"/>
<dbReference type="PANTHER" id="PTHR48014">
    <property type="entry name" value="SERINE/THREONINE-PROTEIN KINASE FRAY2"/>
    <property type="match status" value="1"/>
</dbReference>
<dbReference type="GO" id="GO:0004672">
    <property type="term" value="F:protein kinase activity"/>
    <property type="evidence" value="ECO:0007669"/>
    <property type="project" value="InterPro"/>
</dbReference>
<dbReference type="InterPro" id="IPR017441">
    <property type="entry name" value="Protein_kinase_ATP_BS"/>
</dbReference>
<organism evidence="10 11">
    <name type="scientific">Papaver somniferum</name>
    <name type="common">Opium poppy</name>
    <dbReference type="NCBI Taxonomy" id="3469"/>
    <lineage>
        <taxon>Eukaryota</taxon>
        <taxon>Viridiplantae</taxon>
        <taxon>Streptophyta</taxon>
        <taxon>Embryophyta</taxon>
        <taxon>Tracheophyta</taxon>
        <taxon>Spermatophyta</taxon>
        <taxon>Magnoliopsida</taxon>
        <taxon>Ranunculales</taxon>
        <taxon>Papaveraceae</taxon>
        <taxon>Papaveroideae</taxon>
        <taxon>Papaver</taxon>
    </lineage>
</organism>
<dbReference type="FunFam" id="2.60.120.10:FF:000073">
    <property type="entry name" value="Glycinin G1"/>
    <property type="match status" value="1"/>
</dbReference>
<reference evidence="10 11" key="1">
    <citation type="journal article" date="2018" name="Science">
        <title>The opium poppy genome and morphinan production.</title>
        <authorList>
            <person name="Guo L."/>
            <person name="Winzer T."/>
            <person name="Yang X."/>
            <person name="Li Y."/>
            <person name="Ning Z."/>
            <person name="He Z."/>
            <person name="Teodor R."/>
            <person name="Lu Y."/>
            <person name="Bowser T.A."/>
            <person name="Graham I.A."/>
            <person name="Ye K."/>
        </authorList>
    </citation>
    <scope>NUCLEOTIDE SEQUENCE [LARGE SCALE GENOMIC DNA]</scope>
    <source>
        <strain evidence="11">cv. HN1</strain>
        <tissue evidence="10">Leaves</tissue>
    </source>
</reference>
<evidence type="ECO:0000256" key="5">
    <source>
        <dbReference type="ARBA" id="ARBA00023157"/>
    </source>
</evidence>
<dbReference type="Gene3D" id="3.30.200.20">
    <property type="entry name" value="Phosphorylase Kinase, domain 1"/>
    <property type="match status" value="2"/>
</dbReference>
<dbReference type="InterPro" id="IPR006044">
    <property type="entry name" value="11S_seedstore_pln"/>
</dbReference>
<evidence type="ECO:0000256" key="1">
    <source>
        <dbReference type="ARBA" id="ARBA00007178"/>
    </source>
</evidence>
<evidence type="ECO:0000256" key="2">
    <source>
        <dbReference type="ARBA" id="ARBA00008874"/>
    </source>
</evidence>
<proteinExistence type="inferred from homology"/>
<dbReference type="CDD" id="cd02242">
    <property type="entry name" value="cupin_11S_legumin_N"/>
    <property type="match status" value="1"/>
</dbReference>
<dbReference type="Proteomes" id="UP000316621">
    <property type="component" value="Chromosome 8"/>
</dbReference>
<dbReference type="SMART" id="SM00220">
    <property type="entry name" value="S_TKc"/>
    <property type="match status" value="2"/>
</dbReference>